<evidence type="ECO:0000256" key="5">
    <source>
        <dbReference type="ARBA" id="ARBA00022989"/>
    </source>
</evidence>
<feature type="transmembrane region" description="Helical" evidence="7">
    <location>
        <begin position="277"/>
        <end position="293"/>
    </location>
</feature>
<dbReference type="InterPro" id="IPR011701">
    <property type="entry name" value="MFS"/>
</dbReference>
<feature type="transmembrane region" description="Helical" evidence="7">
    <location>
        <begin position="344"/>
        <end position="364"/>
    </location>
</feature>
<comment type="caution">
    <text evidence="9">The sequence shown here is derived from an EMBL/GenBank/DDBJ whole genome shotgun (WGS) entry which is preliminary data.</text>
</comment>
<protein>
    <submittedName>
        <fullName evidence="9">Major facilitator superfamily MFS 1</fullName>
    </submittedName>
</protein>
<dbReference type="InterPro" id="IPR020846">
    <property type="entry name" value="MFS_dom"/>
</dbReference>
<proteinExistence type="predicted"/>
<evidence type="ECO:0000313" key="9">
    <source>
        <dbReference type="EMBL" id="KRL63142.1"/>
    </source>
</evidence>
<dbReference type="Proteomes" id="UP000051931">
    <property type="component" value="Unassembled WGS sequence"/>
</dbReference>
<reference evidence="9 10" key="1">
    <citation type="journal article" date="2015" name="Genome Announc.">
        <title>Expanding the biotechnology potential of lactobacilli through comparative genomics of 213 strains and associated genera.</title>
        <authorList>
            <person name="Sun Z."/>
            <person name="Harris H.M."/>
            <person name="McCann A."/>
            <person name="Guo C."/>
            <person name="Argimon S."/>
            <person name="Zhang W."/>
            <person name="Yang X."/>
            <person name="Jeffery I.B."/>
            <person name="Cooney J.C."/>
            <person name="Kagawa T.F."/>
            <person name="Liu W."/>
            <person name="Song Y."/>
            <person name="Salvetti E."/>
            <person name="Wrobel A."/>
            <person name="Rasinkangas P."/>
            <person name="Parkhill J."/>
            <person name="Rea M.C."/>
            <person name="O'Sullivan O."/>
            <person name="Ritari J."/>
            <person name="Douillard F.P."/>
            <person name="Paul Ross R."/>
            <person name="Yang R."/>
            <person name="Briner A.E."/>
            <person name="Felis G.E."/>
            <person name="de Vos W.M."/>
            <person name="Barrangou R."/>
            <person name="Klaenhammer T.R."/>
            <person name="Caufield P.W."/>
            <person name="Cui Y."/>
            <person name="Zhang H."/>
            <person name="O'Toole P.W."/>
        </authorList>
    </citation>
    <scope>NUCLEOTIDE SEQUENCE [LARGE SCALE GENOMIC DNA]</scope>
    <source>
        <strain evidence="9 10">DSM 15354</strain>
    </source>
</reference>
<keyword evidence="5 7" id="KW-1133">Transmembrane helix</keyword>
<keyword evidence="4 7" id="KW-0812">Transmembrane</keyword>
<feature type="transmembrane region" description="Helical" evidence="7">
    <location>
        <begin position="72"/>
        <end position="90"/>
    </location>
</feature>
<dbReference type="GO" id="GO:0005886">
    <property type="term" value="C:plasma membrane"/>
    <property type="evidence" value="ECO:0007669"/>
    <property type="project" value="UniProtKB-SubCell"/>
</dbReference>
<comment type="subcellular location">
    <subcellularLocation>
        <location evidence="1">Cell membrane</location>
        <topology evidence="1">Multi-pass membrane protein</topology>
    </subcellularLocation>
</comment>
<evidence type="ECO:0000256" key="1">
    <source>
        <dbReference type="ARBA" id="ARBA00004651"/>
    </source>
</evidence>
<dbReference type="PANTHER" id="PTHR43124:SF10">
    <property type="entry name" value="PURINE EFFLUX PUMP PBUE"/>
    <property type="match status" value="1"/>
</dbReference>
<feature type="domain" description="Major facilitator superfamily (MFS) profile" evidence="8">
    <location>
        <begin position="7"/>
        <end position="392"/>
    </location>
</feature>
<feature type="transmembrane region" description="Helical" evidence="7">
    <location>
        <begin position="212"/>
        <end position="231"/>
    </location>
</feature>
<dbReference type="EMBL" id="AZFB01000005">
    <property type="protein sequence ID" value="KRL63142.1"/>
    <property type="molecule type" value="Genomic_DNA"/>
</dbReference>
<keyword evidence="3" id="KW-1003">Cell membrane</keyword>
<dbReference type="InterPro" id="IPR050189">
    <property type="entry name" value="MFS_Efflux_Transporters"/>
</dbReference>
<feature type="transmembrane region" description="Helical" evidence="7">
    <location>
        <begin position="40"/>
        <end position="65"/>
    </location>
</feature>
<feature type="transmembrane region" description="Helical" evidence="7">
    <location>
        <begin position="246"/>
        <end position="265"/>
    </location>
</feature>
<dbReference type="CDD" id="cd17324">
    <property type="entry name" value="MFS_NepI_like"/>
    <property type="match status" value="1"/>
</dbReference>
<dbReference type="PROSITE" id="PS51257">
    <property type="entry name" value="PROKAR_LIPOPROTEIN"/>
    <property type="match status" value="1"/>
</dbReference>
<feature type="transmembrane region" description="Helical" evidence="7">
    <location>
        <begin position="162"/>
        <end position="181"/>
    </location>
</feature>
<evidence type="ECO:0000256" key="6">
    <source>
        <dbReference type="ARBA" id="ARBA00023136"/>
    </source>
</evidence>
<keyword evidence="10" id="KW-1185">Reference proteome</keyword>
<dbReference type="STRING" id="1122152.GCA_000425905_00774"/>
<name>A0A0R1S1P7_9LACO</name>
<evidence type="ECO:0000259" key="8">
    <source>
        <dbReference type="PROSITE" id="PS50850"/>
    </source>
</evidence>
<feature type="transmembrane region" description="Helical" evidence="7">
    <location>
        <begin position="370"/>
        <end position="391"/>
    </location>
</feature>
<dbReference type="Gene3D" id="1.20.1250.20">
    <property type="entry name" value="MFS general substrate transporter like domains"/>
    <property type="match status" value="1"/>
</dbReference>
<feature type="transmembrane region" description="Helical" evidence="7">
    <location>
        <begin position="131"/>
        <end position="150"/>
    </location>
</feature>
<feature type="transmembrane region" description="Helical" evidence="7">
    <location>
        <begin position="102"/>
        <end position="124"/>
    </location>
</feature>
<evidence type="ECO:0000256" key="2">
    <source>
        <dbReference type="ARBA" id="ARBA00022448"/>
    </source>
</evidence>
<dbReference type="PROSITE" id="PS50850">
    <property type="entry name" value="MFS"/>
    <property type="match status" value="1"/>
</dbReference>
<gene>
    <name evidence="9" type="ORF">FC23_GL001082</name>
</gene>
<accession>A0A0R1S1P7</accession>
<keyword evidence="6 7" id="KW-0472">Membrane</keyword>
<dbReference type="AlphaFoldDB" id="A0A0R1S1P7"/>
<dbReference type="SUPFAM" id="SSF103473">
    <property type="entry name" value="MFS general substrate transporter"/>
    <property type="match status" value="1"/>
</dbReference>
<keyword evidence="2" id="KW-0813">Transport</keyword>
<dbReference type="PANTHER" id="PTHR43124">
    <property type="entry name" value="PURINE EFFLUX PUMP PBUE"/>
    <property type="match status" value="1"/>
</dbReference>
<dbReference type="eggNOG" id="COG2814">
    <property type="taxonomic scope" value="Bacteria"/>
</dbReference>
<evidence type="ECO:0000256" key="4">
    <source>
        <dbReference type="ARBA" id="ARBA00022692"/>
    </source>
</evidence>
<dbReference type="InterPro" id="IPR036259">
    <property type="entry name" value="MFS_trans_sf"/>
</dbReference>
<dbReference type="GO" id="GO:0022857">
    <property type="term" value="F:transmembrane transporter activity"/>
    <property type="evidence" value="ECO:0007669"/>
    <property type="project" value="InterPro"/>
</dbReference>
<sequence length="392" mass="42920">MMKYRIQAILFVLVAFMLGCNEYMIVGVLPSIYQDLGVPLSLLGLLVTLFALVYSICTPIISILCTRFKRHNVLFVLLAIFLLANTWTALAPDFISLLLSRILSGSTAGAIISITIIMASFIAPPAKRASLISWVFAGFSIANVAGVPIGNKIAELGSWRNSFWMVTILTIIIYIALFFFAPRNTPQAKAKTKTDKHPQEGGAAFIKDRRTILTCLFIVFVCAAQFSYYTYITKILTESMGFKTELLSPLLFILGFVSIIGNKIGGYIAGRGNMKDIPWLYLFMAIALVVTGFTMQLRIFAFILIALICIVNCSYGSSVTVFLLDIASHSYPQALDLASSLNPVFSNVGIAVGSLVAAQAINFISIAQIVFISAIFAFIAFVLAMTIKYLIH</sequence>
<evidence type="ECO:0000256" key="7">
    <source>
        <dbReference type="SAM" id="Phobius"/>
    </source>
</evidence>
<dbReference type="PATRIC" id="fig|1122152.4.peg.1112"/>
<evidence type="ECO:0000313" key="10">
    <source>
        <dbReference type="Proteomes" id="UP000051931"/>
    </source>
</evidence>
<evidence type="ECO:0000256" key="3">
    <source>
        <dbReference type="ARBA" id="ARBA00022475"/>
    </source>
</evidence>
<dbReference type="Pfam" id="PF07690">
    <property type="entry name" value="MFS_1"/>
    <property type="match status" value="1"/>
</dbReference>
<feature type="transmembrane region" description="Helical" evidence="7">
    <location>
        <begin position="299"/>
        <end position="324"/>
    </location>
</feature>
<organism evidence="9 10">
    <name type="scientific">Lactobacillus psittaci DSM 15354</name>
    <dbReference type="NCBI Taxonomy" id="1122152"/>
    <lineage>
        <taxon>Bacteria</taxon>
        <taxon>Bacillati</taxon>
        <taxon>Bacillota</taxon>
        <taxon>Bacilli</taxon>
        <taxon>Lactobacillales</taxon>
        <taxon>Lactobacillaceae</taxon>
        <taxon>Lactobacillus</taxon>
    </lineage>
</organism>